<dbReference type="InterPro" id="IPR027417">
    <property type="entry name" value="P-loop_NTPase"/>
</dbReference>
<dbReference type="InterPro" id="IPR003593">
    <property type="entry name" value="AAA+_ATPase"/>
</dbReference>
<accession>D7DB82</accession>
<comment type="similarity">
    <text evidence="1">Belongs to the ABC transporter superfamily.</text>
</comment>
<keyword evidence="7" id="KW-1185">Reference proteome</keyword>
<evidence type="ECO:0000313" key="7">
    <source>
        <dbReference type="Proteomes" id="UP000002573"/>
    </source>
</evidence>
<dbReference type="PROSITE" id="PS50893">
    <property type="entry name" value="ABC_TRANSPORTER_2"/>
    <property type="match status" value="1"/>
</dbReference>
<dbReference type="Pfam" id="PF00005">
    <property type="entry name" value="ABC_tran"/>
    <property type="match status" value="1"/>
</dbReference>
<dbReference type="AlphaFoldDB" id="D7DB82"/>
<keyword evidence="4" id="KW-0067">ATP-binding</keyword>
<proteinExistence type="inferred from homology"/>
<dbReference type="EMBL" id="CP002051">
    <property type="protein sequence ID" value="ADI31429.1"/>
    <property type="molecule type" value="Genomic_DNA"/>
</dbReference>
<dbReference type="Proteomes" id="UP000002573">
    <property type="component" value="Chromosome"/>
</dbReference>
<name>D7DB82_STAHD</name>
<evidence type="ECO:0000313" key="6">
    <source>
        <dbReference type="EMBL" id="ADI31429.1"/>
    </source>
</evidence>
<dbReference type="GO" id="GO:0005524">
    <property type="term" value="F:ATP binding"/>
    <property type="evidence" value="ECO:0007669"/>
    <property type="project" value="UniProtKB-KW"/>
</dbReference>
<dbReference type="InterPro" id="IPR017871">
    <property type="entry name" value="ABC_transporter-like_CS"/>
</dbReference>
<reference evidence="7" key="1">
    <citation type="submission" date="2010-05" db="EMBL/GenBank/DDBJ databases">
        <title>Complete sequence of Staphylothermus hellenicus DSM 12710.</title>
        <authorList>
            <consortium name="US DOE Joint Genome Institute"/>
            <person name="Lucas S."/>
            <person name="Copeland A."/>
            <person name="Lapidus A."/>
            <person name="Cheng J.-F."/>
            <person name="Bruce D."/>
            <person name="Goodwin L."/>
            <person name="Pitluck S."/>
            <person name="Davenport K."/>
            <person name="Detter J.C."/>
            <person name="Han C."/>
            <person name="Tapia R."/>
            <person name="Larimer F."/>
            <person name="Land M."/>
            <person name="Hauser L."/>
            <person name="Kyrpides N."/>
            <person name="Mikhailova N."/>
            <person name="Anderson I.J."/>
            <person name="Woyke T."/>
        </authorList>
    </citation>
    <scope>NUCLEOTIDE SEQUENCE [LARGE SCALE GENOMIC DNA]</scope>
    <source>
        <strain evidence="7">DSM 12710 / JCM 10830 / BK20S6-10-b1 / P8</strain>
    </source>
</reference>
<dbReference type="PROSITE" id="PS00211">
    <property type="entry name" value="ABC_TRANSPORTER_1"/>
    <property type="match status" value="1"/>
</dbReference>
<dbReference type="SUPFAM" id="SSF52540">
    <property type="entry name" value="P-loop containing nucleoside triphosphate hydrolases"/>
    <property type="match status" value="1"/>
</dbReference>
<evidence type="ECO:0000259" key="5">
    <source>
        <dbReference type="PROSITE" id="PS50893"/>
    </source>
</evidence>
<dbReference type="HOGENOM" id="CLU_000604_1_11_2"/>
<evidence type="ECO:0000256" key="4">
    <source>
        <dbReference type="ARBA" id="ARBA00022840"/>
    </source>
</evidence>
<keyword evidence="2" id="KW-0813">Transport</keyword>
<evidence type="ECO:0000256" key="1">
    <source>
        <dbReference type="ARBA" id="ARBA00005417"/>
    </source>
</evidence>
<evidence type="ECO:0000256" key="2">
    <source>
        <dbReference type="ARBA" id="ARBA00022448"/>
    </source>
</evidence>
<dbReference type="KEGG" id="shc:Shell_0291"/>
<evidence type="ECO:0000256" key="3">
    <source>
        <dbReference type="ARBA" id="ARBA00022741"/>
    </source>
</evidence>
<dbReference type="GO" id="GO:0016887">
    <property type="term" value="F:ATP hydrolysis activity"/>
    <property type="evidence" value="ECO:0007669"/>
    <property type="project" value="InterPro"/>
</dbReference>
<dbReference type="InterPro" id="IPR050153">
    <property type="entry name" value="Metal_Ion_Import_ABC"/>
</dbReference>
<dbReference type="InterPro" id="IPR003439">
    <property type="entry name" value="ABC_transporter-like_ATP-bd"/>
</dbReference>
<dbReference type="PANTHER" id="PTHR42734:SF6">
    <property type="entry name" value="MOLYBDATE IMPORT ATP-BINDING PROTEIN MOLC"/>
    <property type="match status" value="1"/>
</dbReference>
<keyword evidence="3" id="KW-0547">Nucleotide-binding</keyword>
<gene>
    <name evidence="6" type="ordered locus">Shell_0291</name>
</gene>
<reference evidence="6 7" key="2">
    <citation type="journal article" date="2011" name="Stand. Genomic Sci.">
        <title>Complete genome sequence of Staphylothermus hellenicus P8.</title>
        <authorList>
            <person name="Anderson I."/>
            <person name="Wirth R."/>
            <person name="Lucas S."/>
            <person name="Copeland A."/>
            <person name="Lapidus A."/>
            <person name="Cheng J.F."/>
            <person name="Goodwin L."/>
            <person name="Pitluck S."/>
            <person name="Davenport K."/>
            <person name="Detter J.C."/>
            <person name="Han C."/>
            <person name="Tapia R."/>
            <person name="Land M."/>
            <person name="Hauser L."/>
            <person name="Pati A."/>
            <person name="Mikhailova N."/>
            <person name="Woyke T."/>
            <person name="Klenk H.P."/>
            <person name="Kyrpides N."/>
            <person name="Ivanova N."/>
        </authorList>
    </citation>
    <scope>NUCLEOTIDE SEQUENCE [LARGE SCALE GENOMIC DNA]</scope>
    <source>
        <strain evidence="7">DSM 12710 / JCM 10830 / BK20S6-10-b1 / P8</strain>
    </source>
</reference>
<dbReference type="STRING" id="591019.Shell_0291"/>
<dbReference type="SMART" id="SM00382">
    <property type="entry name" value="AAA"/>
    <property type="match status" value="1"/>
</dbReference>
<protein>
    <submittedName>
        <fullName evidence="6">ABC transporter related protein</fullName>
    </submittedName>
</protein>
<sequence>MIRFENVTVKYRGVITALKNIDITIKEHMVTCIIGPNGAGKTTLLKTIAKITSYDGSIYIDGRELREYPLRTISKLISYVSQIEAVDILSLTVKEALLTARYPVSKAFFETSEDLRIVEEVSKMLQINDLLDRRLSELSSGELQRVVLGLGLVKKPKYLLLDEPDNHMDLNYKARLMEWIRDWRRFSNIILTTHDIMFGTDIGEYFVILHRGTPVFIGDKNDLLKHYDILEKIYGVKIARISVNGKTRLVPLYEIIS</sequence>
<feature type="domain" description="ABC transporter" evidence="5">
    <location>
        <begin position="2"/>
        <end position="236"/>
    </location>
</feature>
<dbReference type="Gene3D" id="3.40.50.300">
    <property type="entry name" value="P-loop containing nucleotide triphosphate hydrolases"/>
    <property type="match status" value="1"/>
</dbReference>
<dbReference type="PANTHER" id="PTHR42734">
    <property type="entry name" value="METAL TRANSPORT SYSTEM ATP-BINDING PROTEIN TM_0124-RELATED"/>
    <property type="match status" value="1"/>
</dbReference>
<organism evidence="6 7">
    <name type="scientific">Staphylothermus hellenicus (strain DSM 12710 / JCM 10830 / BK20S6-10-b1 / P8)</name>
    <dbReference type="NCBI Taxonomy" id="591019"/>
    <lineage>
        <taxon>Archaea</taxon>
        <taxon>Thermoproteota</taxon>
        <taxon>Thermoprotei</taxon>
        <taxon>Desulfurococcales</taxon>
        <taxon>Desulfurococcaceae</taxon>
        <taxon>Staphylothermus</taxon>
    </lineage>
</organism>
<dbReference type="eggNOG" id="arCOG00198">
    <property type="taxonomic scope" value="Archaea"/>
</dbReference>